<comment type="function">
    <text evidence="5">Acts both as a biotin--[acetyl-CoA-carboxylase] ligase and a repressor.</text>
</comment>
<dbReference type="GO" id="GO:0016740">
    <property type="term" value="F:transferase activity"/>
    <property type="evidence" value="ECO:0007669"/>
    <property type="project" value="UniProtKB-ARBA"/>
</dbReference>
<dbReference type="GO" id="GO:0004077">
    <property type="term" value="F:biotin--[biotin carboxyl-carrier protein] ligase activity"/>
    <property type="evidence" value="ECO:0007669"/>
    <property type="project" value="UniProtKB-UniRule"/>
</dbReference>
<dbReference type="CDD" id="cd16442">
    <property type="entry name" value="BPL"/>
    <property type="match status" value="1"/>
</dbReference>
<accession>A0A3N5BPX3</accession>
<dbReference type="Pfam" id="PF02237">
    <property type="entry name" value="BPL_C"/>
    <property type="match status" value="1"/>
</dbReference>
<dbReference type="GO" id="GO:0005737">
    <property type="term" value="C:cytoplasm"/>
    <property type="evidence" value="ECO:0007669"/>
    <property type="project" value="TreeGrafter"/>
</dbReference>
<feature type="binding site" evidence="5">
    <location>
        <begin position="118"/>
        <end position="120"/>
    </location>
    <ligand>
        <name>biotin</name>
        <dbReference type="ChEBI" id="CHEBI:57586"/>
    </ligand>
</feature>
<dbReference type="InterPro" id="IPR036388">
    <property type="entry name" value="WH-like_DNA-bd_sf"/>
</dbReference>
<keyword evidence="5" id="KW-0238">DNA-binding</keyword>
<dbReference type="PANTHER" id="PTHR12835:SF5">
    <property type="entry name" value="BIOTIN--PROTEIN LIGASE"/>
    <property type="match status" value="1"/>
</dbReference>
<dbReference type="GO" id="GO:0006355">
    <property type="term" value="P:regulation of DNA-templated transcription"/>
    <property type="evidence" value="ECO:0007669"/>
    <property type="project" value="UniProtKB-UniRule"/>
</dbReference>
<evidence type="ECO:0000259" key="6">
    <source>
        <dbReference type="PROSITE" id="PS51733"/>
    </source>
</evidence>
<dbReference type="HAMAP" id="MF_00978">
    <property type="entry name" value="Bifunct_BirA"/>
    <property type="match status" value="1"/>
</dbReference>
<dbReference type="RefSeq" id="WP_123927495.1">
    <property type="nucleotide sequence ID" value="NZ_RKRE01000001.1"/>
</dbReference>
<proteinExistence type="inferred from homology"/>
<evidence type="ECO:0000256" key="5">
    <source>
        <dbReference type="HAMAP-Rule" id="MF_00978"/>
    </source>
</evidence>
<dbReference type="PROSITE" id="PS51733">
    <property type="entry name" value="BPL_LPL_CATALYTIC"/>
    <property type="match status" value="1"/>
</dbReference>
<dbReference type="GO" id="GO:0009249">
    <property type="term" value="P:protein lipoylation"/>
    <property type="evidence" value="ECO:0007669"/>
    <property type="project" value="UniProtKB-ARBA"/>
</dbReference>
<keyword evidence="5" id="KW-0804">Transcription</keyword>
<dbReference type="EMBL" id="RKRE01000001">
    <property type="protein sequence ID" value="RPF49672.1"/>
    <property type="molecule type" value="Genomic_DNA"/>
</dbReference>
<dbReference type="Pfam" id="PF08279">
    <property type="entry name" value="HTH_11"/>
    <property type="match status" value="1"/>
</dbReference>
<feature type="DNA-binding region" description="H-T-H motif" evidence="5">
    <location>
        <begin position="20"/>
        <end position="39"/>
    </location>
</feature>
<dbReference type="GO" id="GO:0005524">
    <property type="term" value="F:ATP binding"/>
    <property type="evidence" value="ECO:0007669"/>
    <property type="project" value="UniProtKB-UniRule"/>
</dbReference>
<dbReference type="GO" id="GO:0003677">
    <property type="term" value="F:DNA binding"/>
    <property type="evidence" value="ECO:0007669"/>
    <property type="project" value="UniProtKB-UniRule"/>
</dbReference>
<keyword evidence="5" id="KW-0805">Transcription regulation</keyword>
<protein>
    <recommendedName>
        <fullName evidence="5">Bifunctional ligase/repressor BirA</fullName>
    </recommendedName>
    <alternativeName>
        <fullName evidence="5">Biotin--[acetyl-CoA-carboxylase] ligase</fullName>
        <ecNumber evidence="5">6.3.4.15</ecNumber>
    </alternativeName>
    <alternativeName>
        <fullName evidence="5">Biotin--protein ligase</fullName>
    </alternativeName>
    <alternativeName>
        <fullName evidence="5">Biotin-[acetyl-CoA carboxylase] synthetase</fullName>
    </alternativeName>
</protein>
<dbReference type="InterPro" id="IPR008988">
    <property type="entry name" value="Transcriptional_repressor_C"/>
</dbReference>
<dbReference type="InterPro" id="IPR004143">
    <property type="entry name" value="BPL_LPL_catalytic"/>
</dbReference>
<evidence type="ECO:0000256" key="3">
    <source>
        <dbReference type="ARBA" id="ARBA00022840"/>
    </source>
</evidence>
<dbReference type="InterPro" id="IPR013196">
    <property type="entry name" value="HTH_11"/>
</dbReference>
<sequence length="335" mass="36057">MSLREKLLARLLAAADFVSGAELSGALGVSRCAVWKHIEALRDEGYEIAGSPRRGYRLLKVPDALYPPLFSPLVRGKFGRPYHFYPVVSSTNDVAKELARQGAPEGALVVAEEQTGGRGRLGRAWHSPPGGLWFSLVLRPPVSPAATQSLPVLLSLAVTDGVAAFPLPSVEVKWPNDIVYQGKKVGGILVELGAEAEAVHFVVAGIGLNVNITSFPAPLEKTATSLQKIAGEALSRPQLLSAILAAAERYYSCWCREGFAPFREDYERRLCLLGREVEICCGGSVARGTVAGVDAEGRLVLVSPDGTKRRFVGGEVTFKQKPRQTLRPDEDKAEA</sequence>
<keyword evidence="2 5" id="KW-0547">Nucleotide-binding</keyword>
<evidence type="ECO:0000256" key="4">
    <source>
        <dbReference type="ARBA" id="ARBA00023267"/>
    </source>
</evidence>
<dbReference type="InterPro" id="IPR003142">
    <property type="entry name" value="BPL_C"/>
</dbReference>
<dbReference type="Pfam" id="PF03099">
    <property type="entry name" value="BPL_LplA_LipB"/>
    <property type="match status" value="1"/>
</dbReference>
<dbReference type="InterPro" id="IPR045864">
    <property type="entry name" value="aa-tRNA-synth_II/BPL/LPL"/>
</dbReference>
<dbReference type="SUPFAM" id="SSF55681">
    <property type="entry name" value="Class II aaRS and biotin synthetases"/>
    <property type="match status" value="1"/>
</dbReference>
<dbReference type="AlphaFoldDB" id="A0A3N5BPX3"/>
<dbReference type="InterPro" id="IPR004408">
    <property type="entry name" value="Biotin_CoA_COase_ligase"/>
</dbReference>
<organism evidence="7 8">
    <name type="scientific">Thermodesulfitimonas autotrophica</name>
    <dbReference type="NCBI Taxonomy" id="1894989"/>
    <lineage>
        <taxon>Bacteria</taxon>
        <taxon>Bacillati</taxon>
        <taxon>Bacillota</taxon>
        <taxon>Clostridia</taxon>
        <taxon>Thermoanaerobacterales</taxon>
        <taxon>Thermoanaerobacteraceae</taxon>
        <taxon>Thermodesulfitimonas</taxon>
    </lineage>
</organism>
<dbReference type="PANTHER" id="PTHR12835">
    <property type="entry name" value="BIOTIN PROTEIN LIGASE"/>
    <property type="match status" value="1"/>
</dbReference>
<dbReference type="InterPro" id="IPR036390">
    <property type="entry name" value="WH_DNA-bd_sf"/>
</dbReference>
<keyword evidence="4 5" id="KW-0092">Biotin</keyword>
<dbReference type="NCBIfam" id="TIGR00121">
    <property type="entry name" value="birA_ligase"/>
    <property type="match status" value="1"/>
</dbReference>
<evidence type="ECO:0000313" key="8">
    <source>
        <dbReference type="Proteomes" id="UP000282654"/>
    </source>
</evidence>
<keyword evidence="3 5" id="KW-0067">ATP-binding</keyword>
<dbReference type="OrthoDB" id="9807064at2"/>
<dbReference type="Gene3D" id="3.30.930.10">
    <property type="entry name" value="Bira Bifunctional Protein, Domain 2"/>
    <property type="match status" value="1"/>
</dbReference>
<dbReference type="SUPFAM" id="SSF46785">
    <property type="entry name" value="Winged helix' DNA-binding domain"/>
    <property type="match status" value="1"/>
</dbReference>
<keyword evidence="5" id="KW-0678">Repressor</keyword>
<evidence type="ECO:0000256" key="2">
    <source>
        <dbReference type="ARBA" id="ARBA00022741"/>
    </source>
</evidence>
<reference evidence="7 8" key="1">
    <citation type="submission" date="2018-11" db="EMBL/GenBank/DDBJ databases">
        <title>Genomic Encyclopedia of Type Strains, Phase IV (KMG-IV): sequencing the most valuable type-strain genomes for metagenomic binning, comparative biology and taxonomic classification.</title>
        <authorList>
            <person name="Goeker M."/>
        </authorList>
    </citation>
    <scope>NUCLEOTIDE SEQUENCE [LARGE SCALE GENOMIC DNA]</scope>
    <source>
        <strain evidence="7 8">DSM 102936</strain>
    </source>
</reference>
<comment type="catalytic activity">
    <reaction evidence="5">
        <text>biotin + L-lysyl-[protein] + ATP = N(6)-biotinyl-L-lysyl-[protein] + AMP + diphosphate + H(+)</text>
        <dbReference type="Rhea" id="RHEA:11756"/>
        <dbReference type="Rhea" id="RHEA-COMP:9752"/>
        <dbReference type="Rhea" id="RHEA-COMP:10505"/>
        <dbReference type="ChEBI" id="CHEBI:15378"/>
        <dbReference type="ChEBI" id="CHEBI:29969"/>
        <dbReference type="ChEBI" id="CHEBI:30616"/>
        <dbReference type="ChEBI" id="CHEBI:33019"/>
        <dbReference type="ChEBI" id="CHEBI:57586"/>
        <dbReference type="ChEBI" id="CHEBI:83144"/>
        <dbReference type="ChEBI" id="CHEBI:456215"/>
        <dbReference type="EC" id="6.3.4.15"/>
    </reaction>
</comment>
<keyword evidence="1 5" id="KW-0436">Ligase</keyword>
<comment type="caution">
    <text evidence="7">The sequence shown here is derived from an EMBL/GenBank/DDBJ whole genome shotgun (WGS) entry which is preliminary data.</text>
</comment>
<feature type="binding site" evidence="5">
    <location>
        <position position="114"/>
    </location>
    <ligand>
        <name>biotin</name>
        <dbReference type="ChEBI" id="CHEBI:57586"/>
    </ligand>
</feature>
<dbReference type="Proteomes" id="UP000282654">
    <property type="component" value="Unassembled WGS sequence"/>
</dbReference>
<dbReference type="Gene3D" id="2.30.30.100">
    <property type="match status" value="1"/>
</dbReference>
<comment type="similarity">
    <text evidence="5">Belongs to the biotin--protein ligase family.</text>
</comment>
<dbReference type="Gene3D" id="1.10.10.10">
    <property type="entry name" value="Winged helix-like DNA-binding domain superfamily/Winged helix DNA-binding domain"/>
    <property type="match status" value="1"/>
</dbReference>
<dbReference type="SUPFAM" id="SSF50037">
    <property type="entry name" value="C-terminal domain of transcriptional repressors"/>
    <property type="match status" value="1"/>
</dbReference>
<feature type="binding site" evidence="5">
    <location>
        <position position="184"/>
    </location>
    <ligand>
        <name>biotin</name>
        <dbReference type="ChEBI" id="CHEBI:57586"/>
    </ligand>
</feature>
<dbReference type="InterPro" id="IPR030855">
    <property type="entry name" value="Bifunct_BirA"/>
</dbReference>
<name>A0A3N5BPX3_9THEO</name>
<feature type="binding site" evidence="5">
    <location>
        <begin position="90"/>
        <end position="92"/>
    </location>
    <ligand>
        <name>biotin</name>
        <dbReference type="ChEBI" id="CHEBI:57586"/>
    </ligand>
</feature>
<keyword evidence="8" id="KW-1185">Reference proteome</keyword>
<dbReference type="EC" id="6.3.4.15" evidence="5"/>
<feature type="domain" description="BPL/LPL catalytic" evidence="6">
    <location>
        <begin position="64"/>
        <end position="255"/>
    </location>
</feature>
<gene>
    <name evidence="5" type="primary">birA</name>
    <name evidence="7" type="ORF">EDD75_0492</name>
</gene>
<evidence type="ECO:0000256" key="1">
    <source>
        <dbReference type="ARBA" id="ARBA00022598"/>
    </source>
</evidence>
<evidence type="ECO:0000313" key="7">
    <source>
        <dbReference type="EMBL" id="RPF49672.1"/>
    </source>
</evidence>